<reference evidence="2 3" key="1">
    <citation type="journal article" date="2021" name="Sci. Rep.">
        <title>Genome sequencing of the multicellular alga Astrephomene provides insights into convergent evolution of germ-soma differentiation.</title>
        <authorList>
            <person name="Yamashita S."/>
            <person name="Yamamoto K."/>
            <person name="Matsuzaki R."/>
            <person name="Suzuki S."/>
            <person name="Yamaguchi H."/>
            <person name="Hirooka S."/>
            <person name="Minakuchi Y."/>
            <person name="Miyagishima S."/>
            <person name="Kawachi M."/>
            <person name="Toyoda A."/>
            <person name="Nozaki H."/>
        </authorList>
    </citation>
    <scope>NUCLEOTIDE SEQUENCE [LARGE SCALE GENOMIC DNA]</scope>
    <source>
        <strain evidence="2 3">NIES-4017</strain>
    </source>
</reference>
<organism evidence="2 3">
    <name type="scientific">Astrephomene gubernaculifera</name>
    <dbReference type="NCBI Taxonomy" id="47775"/>
    <lineage>
        <taxon>Eukaryota</taxon>
        <taxon>Viridiplantae</taxon>
        <taxon>Chlorophyta</taxon>
        <taxon>core chlorophytes</taxon>
        <taxon>Chlorophyceae</taxon>
        <taxon>CS clade</taxon>
        <taxon>Chlamydomonadales</taxon>
        <taxon>Astrephomenaceae</taxon>
        <taxon>Astrephomene</taxon>
    </lineage>
</organism>
<name>A0AAD3DJU3_9CHLO</name>
<feature type="region of interest" description="Disordered" evidence="1">
    <location>
        <begin position="14"/>
        <end position="34"/>
    </location>
</feature>
<protein>
    <submittedName>
        <fullName evidence="2">Uncharacterized protein</fullName>
    </submittedName>
</protein>
<dbReference type="Proteomes" id="UP001054857">
    <property type="component" value="Unassembled WGS sequence"/>
</dbReference>
<evidence type="ECO:0000256" key="1">
    <source>
        <dbReference type="SAM" id="MobiDB-lite"/>
    </source>
</evidence>
<evidence type="ECO:0000313" key="2">
    <source>
        <dbReference type="EMBL" id="GFR42062.1"/>
    </source>
</evidence>
<feature type="compositionally biased region" description="Low complexity" evidence="1">
    <location>
        <begin position="20"/>
        <end position="34"/>
    </location>
</feature>
<proteinExistence type="predicted"/>
<keyword evidence="3" id="KW-1185">Reference proteome</keyword>
<feature type="non-terminal residue" evidence="2">
    <location>
        <position position="176"/>
    </location>
</feature>
<gene>
    <name evidence="2" type="ORF">Agub_g2881</name>
</gene>
<feature type="non-terminal residue" evidence="2">
    <location>
        <position position="1"/>
    </location>
</feature>
<evidence type="ECO:0000313" key="3">
    <source>
        <dbReference type="Proteomes" id="UP001054857"/>
    </source>
</evidence>
<dbReference type="AlphaFoldDB" id="A0AAD3DJU3"/>
<dbReference type="EMBL" id="BMAR01000002">
    <property type="protein sequence ID" value="GFR42062.1"/>
    <property type="molecule type" value="Genomic_DNA"/>
</dbReference>
<sequence>FLNNMNCTPLAYRDRQEQKQSQNADANATDAAGDTASAAEPVAVPLLTTNLPTILQVDYMPIIYRRPVPANTSAAGSNASAAPSGPPAAVAAGSDNGSAAAAAGTGSTPGAITSEELFVSAYTQMFIRIKNLSSRSVIPLNVVKIAYWFEGPIRAGGAYITAAGTTGTGAPGPTTD</sequence>
<feature type="region of interest" description="Disordered" evidence="1">
    <location>
        <begin position="73"/>
        <end position="107"/>
    </location>
</feature>
<accession>A0AAD3DJU3</accession>
<comment type="caution">
    <text evidence="2">The sequence shown here is derived from an EMBL/GenBank/DDBJ whole genome shotgun (WGS) entry which is preliminary data.</text>
</comment>